<accession>A0ABR1KZC3</accession>
<sequence length="175" mass="20497">MRTLLFRWIVIALNESRGPGQRCNVVLSLFCFLGQWRIVYFSILVHRVFVLRFWLSIQWEAMEGRQAGEARVVHRTRASGKAFGKRKREEATEKWAVGSDAQWFCVRDVFSPPLIFLFFAFHTLRIIISFSIFIFLDSVFHDFFRRGGDLATPFPPLSLSLSLFKKSRQTGRWAE</sequence>
<evidence type="ECO:0000256" key="1">
    <source>
        <dbReference type="SAM" id="Phobius"/>
    </source>
</evidence>
<keyword evidence="1" id="KW-0472">Membrane</keyword>
<comment type="caution">
    <text evidence="2">The sequence shown here is derived from an EMBL/GenBank/DDBJ whole genome shotgun (WGS) entry which is preliminary data.</text>
</comment>
<reference evidence="2 3" key="1">
    <citation type="submission" date="2024-04" db="EMBL/GenBank/DDBJ databases">
        <title>Phyllosticta paracitricarpa is synonymous to the EU quarantine fungus P. citricarpa based on phylogenomic analyses.</title>
        <authorList>
            <consortium name="Lawrence Berkeley National Laboratory"/>
            <person name="Van Ingen-Buijs V.A."/>
            <person name="Van Westerhoven A.C."/>
            <person name="Haridas S."/>
            <person name="Skiadas P."/>
            <person name="Martin F."/>
            <person name="Groenewald J.Z."/>
            <person name="Crous P.W."/>
            <person name="Seidl M.F."/>
        </authorList>
    </citation>
    <scope>NUCLEOTIDE SEQUENCE [LARGE SCALE GENOMIC DNA]</scope>
    <source>
        <strain evidence="2 3">CBS 123371</strain>
    </source>
</reference>
<keyword evidence="1" id="KW-1133">Transmembrane helix</keyword>
<gene>
    <name evidence="2" type="ORF">IWZ03DRAFT_5819</name>
</gene>
<keyword evidence="1" id="KW-0812">Transmembrane</keyword>
<proteinExistence type="predicted"/>
<evidence type="ECO:0008006" key="4">
    <source>
        <dbReference type="Google" id="ProtNLM"/>
    </source>
</evidence>
<evidence type="ECO:0000313" key="3">
    <source>
        <dbReference type="Proteomes" id="UP001363622"/>
    </source>
</evidence>
<feature type="transmembrane region" description="Helical" evidence="1">
    <location>
        <begin position="114"/>
        <end position="136"/>
    </location>
</feature>
<dbReference type="Proteomes" id="UP001363622">
    <property type="component" value="Unassembled WGS sequence"/>
</dbReference>
<protein>
    <recommendedName>
        <fullName evidence="4">Transmembrane protein</fullName>
    </recommendedName>
</protein>
<name>A0ABR1KZC3_9PEZI</name>
<keyword evidence="3" id="KW-1185">Reference proteome</keyword>
<organism evidence="2 3">
    <name type="scientific">Phyllosticta citriasiana</name>
    <dbReference type="NCBI Taxonomy" id="595635"/>
    <lineage>
        <taxon>Eukaryota</taxon>
        <taxon>Fungi</taxon>
        <taxon>Dikarya</taxon>
        <taxon>Ascomycota</taxon>
        <taxon>Pezizomycotina</taxon>
        <taxon>Dothideomycetes</taxon>
        <taxon>Dothideomycetes incertae sedis</taxon>
        <taxon>Botryosphaeriales</taxon>
        <taxon>Phyllostictaceae</taxon>
        <taxon>Phyllosticta</taxon>
    </lineage>
</organism>
<dbReference type="EMBL" id="JBBPHU010000001">
    <property type="protein sequence ID" value="KAK7523529.1"/>
    <property type="molecule type" value="Genomic_DNA"/>
</dbReference>
<evidence type="ECO:0000313" key="2">
    <source>
        <dbReference type="EMBL" id="KAK7523529.1"/>
    </source>
</evidence>